<dbReference type="CDD" id="cd08054">
    <property type="entry name" value="gp6"/>
    <property type="match status" value="1"/>
</dbReference>
<gene>
    <name evidence="1" type="ORF">ACFSUC_09385</name>
</gene>
<organism evidence="1 2">
    <name type="scientific">Marinicrinis sediminis</name>
    <dbReference type="NCBI Taxonomy" id="1652465"/>
    <lineage>
        <taxon>Bacteria</taxon>
        <taxon>Bacillati</taxon>
        <taxon>Bacillota</taxon>
        <taxon>Bacilli</taxon>
        <taxon>Bacillales</taxon>
        <taxon>Paenibacillaceae</taxon>
    </lineage>
</organism>
<sequence>MLDELKQYLHIYGDDEDIILSSLILVAKDYLEKGTGKAFDEMNPKHKLALYLFCAHQYENRNPVVSSNTKTLEYSLNSLIFQIKWETEETIT</sequence>
<protein>
    <submittedName>
        <fullName evidence="1">Head-tail connector protein</fullName>
    </submittedName>
</protein>
<dbReference type="InterPro" id="IPR021146">
    <property type="entry name" value="Phage_gp6-like_head-tail"/>
</dbReference>
<name>A0ABW5RBR1_9BACL</name>
<dbReference type="EMBL" id="JBHUMM010000015">
    <property type="protein sequence ID" value="MFD2671819.1"/>
    <property type="molecule type" value="Genomic_DNA"/>
</dbReference>
<comment type="caution">
    <text evidence="1">The sequence shown here is derived from an EMBL/GenBank/DDBJ whole genome shotgun (WGS) entry which is preliminary data.</text>
</comment>
<dbReference type="NCBIfam" id="TIGR01560">
    <property type="entry name" value="put_DNA_pack"/>
    <property type="match status" value="1"/>
</dbReference>
<reference evidence="2" key="1">
    <citation type="journal article" date="2019" name="Int. J. Syst. Evol. Microbiol.">
        <title>The Global Catalogue of Microorganisms (GCM) 10K type strain sequencing project: providing services to taxonomists for standard genome sequencing and annotation.</title>
        <authorList>
            <consortium name="The Broad Institute Genomics Platform"/>
            <consortium name="The Broad Institute Genome Sequencing Center for Infectious Disease"/>
            <person name="Wu L."/>
            <person name="Ma J."/>
        </authorList>
    </citation>
    <scope>NUCLEOTIDE SEQUENCE [LARGE SCALE GENOMIC DNA]</scope>
    <source>
        <strain evidence="2">KCTC 33676</strain>
    </source>
</reference>
<evidence type="ECO:0000313" key="2">
    <source>
        <dbReference type="Proteomes" id="UP001597497"/>
    </source>
</evidence>
<accession>A0ABW5RBR1</accession>
<evidence type="ECO:0000313" key="1">
    <source>
        <dbReference type="EMBL" id="MFD2671819.1"/>
    </source>
</evidence>
<dbReference type="Gene3D" id="1.10.3230.30">
    <property type="entry name" value="Phage gp6-like head-tail connector protein"/>
    <property type="match status" value="1"/>
</dbReference>
<dbReference type="RefSeq" id="WP_379929293.1">
    <property type="nucleotide sequence ID" value="NZ_JBHUMM010000015.1"/>
</dbReference>
<dbReference type="Pfam" id="PF05135">
    <property type="entry name" value="Phage_connect_1"/>
    <property type="match status" value="1"/>
</dbReference>
<dbReference type="InterPro" id="IPR006450">
    <property type="entry name" value="Phage_HK97_gp6-like"/>
</dbReference>
<keyword evidence="2" id="KW-1185">Reference proteome</keyword>
<dbReference type="Proteomes" id="UP001597497">
    <property type="component" value="Unassembled WGS sequence"/>
</dbReference>
<proteinExistence type="predicted"/>